<feature type="non-terminal residue" evidence="1">
    <location>
        <position position="87"/>
    </location>
</feature>
<dbReference type="OrthoDB" id="73076at2759"/>
<dbReference type="VEuPathDB" id="FungiDB:PTTG_06864"/>
<gene>
    <name evidence="1" type="ORF">PTTG_06864</name>
</gene>
<dbReference type="AlphaFoldDB" id="A0A180G659"/>
<organism evidence="1">
    <name type="scientific">Puccinia triticina (isolate 1-1 / race 1 (BBBD))</name>
    <name type="common">Brown leaf rust fungus</name>
    <dbReference type="NCBI Taxonomy" id="630390"/>
    <lineage>
        <taxon>Eukaryota</taxon>
        <taxon>Fungi</taxon>
        <taxon>Dikarya</taxon>
        <taxon>Basidiomycota</taxon>
        <taxon>Pucciniomycotina</taxon>
        <taxon>Pucciniomycetes</taxon>
        <taxon>Pucciniales</taxon>
        <taxon>Pucciniaceae</taxon>
        <taxon>Puccinia</taxon>
    </lineage>
</organism>
<evidence type="ECO:0000313" key="2">
    <source>
        <dbReference type="EnsemblFungi" id="PTTG_06864-t43_1-p1"/>
    </source>
</evidence>
<sequence>MQQLEYSRQTKALNIAYASADNVKHIAPFLMKQDLFQSKLMLYGELRQLNTSLEKHSRTGDQEFWSALAIHAKRGFFKGNDAFQGLV</sequence>
<reference evidence="1" key="1">
    <citation type="submission" date="2009-11" db="EMBL/GenBank/DDBJ databases">
        <authorList>
            <consortium name="The Broad Institute Genome Sequencing Platform"/>
            <person name="Ward D."/>
            <person name="Feldgarden M."/>
            <person name="Earl A."/>
            <person name="Young S.K."/>
            <person name="Zeng Q."/>
            <person name="Koehrsen M."/>
            <person name="Alvarado L."/>
            <person name="Berlin A."/>
            <person name="Bochicchio J."/>
            <person name="Borenstein D."/>
            <person name="Chapman S.B."/>
            <person name="Chen Z."/>
            <person name="Engels R."/>
            <person name="Freedman E."/>
            <person name="Gellesch M."/>
            <person name="Goldberg J."/>
            <person name="Griggs A."/>
            <person name="Gujja S."/>
            <person name="Heilman E."/>
            <person name="Heiman D."/>
            <person name="Hepburn T."/>
            <person name="Howarth C."/>
            <person name="Jen D."/>
            <person name="Larson L."/>
            <person name="Lewis B."/>
            <person name="Mehta T."/>
            <person name="Park D."/>
            <person name="Pearson M."/>
            <person name="Roberts A."/>
            <person name="Saif S."/>
            <person name="Shea T."/>
            <person name="Shenoy N."/>
            <person name="Sisk P."/>
            <person name="Stolte C."/>
            <person name="Sykes S."/>
            <person name="Thomson T."/>
            <person name="Walk T."/>
            <person name="White J."/>
            <person name="Yandava C."/>
            <person name="Izard J."/>
            <person name="Baranova O.V."/>
            <person name="Blanton J.M."/>
            <person name="Tanner A.C."/>
            <person name="Dewhirst F.E."/>
            <person name="Haas B."/>
            <person name="Nusbaum C."/>
            <person name="Birren B."/>
        </authorList>
    </citation>
    <scope>NUCLEOTIDE SEQUENCE [LARGE SCALE GENOMIC DNA]</scope>
    <source>
        <strain evidence="1">1-1 BBBD Race 1</strain>
    </source>
</reference>
<evidence type="ECO:0000313" key="1">
    <source>
        <dbReference type="EMBL" id="OAV88084.1"/>
    </source>
</evidence>
<reference evidence="1" key="2">
    <citation type="submission" date="2016-05" db="EMBL/GenBank/DDBJ databases">
        <title>Comparative analysis highlights variable genome content of wheat rusts and divergence of the mating loci.</title>
        <authorList>
            <person name="Cuomo C.A."/>
            <person name="Bakkeren G."/>
            <person name="Szabo L."/>
            <person name="Khalil H."/>
            <person name="Joly D."/>
            <person name="Goldberg J."/>
            <person name="Young S."/>
            <person name="Zeng Q."/>
            <person name="Fellers J."/>
        </authorList>
    </citation>
    <scope>NUCLEOTIDE SEQUENCE [LARGE SCALE GENOMIC DNA]</scope>
    <source>
        <strain evidence="1">1-1 BBBD Race 1</strain>
    </source>
</reference>
<keyword evidence="3" id="KW-1185">Reference proteome</keyword>
<name>A0A180G659_PUCT1</name>
<dbReference type="EMBL" id="ADAS02000216">
    <property type="protein sequence ID" value="OAV88084.1"/>
    <property type="molecule type" value="Genomic_DNA"/>
</dbReference>
<proteinExistence type="predicted"/>
<evidence type="ECO:0000313" key="3">
    <source>
        <dbReference type="Proteomes" id="UP000005240"/>
    </source>
</evidence>
<reference evidence="2" key="4">
    <citation type="submission" date="2025-05" db="UniProtKB">
        <authorList>
            <consortium name="EnsemblFungi"/>
        </authorList>
    </citation>
    <scope>IDENTIFICATION</scope>
    <source>
        <strain evidence="2">isolate 1-1 / race 1 (BBBD)</strain>
    </source>
</reference>
<dbReference type="Proteomes" id="UP000005240">
    <property type="component" value="Unassembled WGS sequence"/>
</dbReference>
<reference evidence="2 3" key="3">
    <citation type="journal article" date="2017" name="G3 (Bethesda)">
        <title>Comparative analysis highlights variable genome content of wheat rusts and divergence of the mating loci.</title>
        <authorList>
            <person name="Cuomo C.A."/>
            <person name="Bakkeren G."/>
            <person name="Khalil H.B."/>
            <person name="Panwar V."/>
            <person name="Joly D."/>
            <person name="Linning R."/>
            <person name="Sakthikumar S."/>
            <person name="Song X."/>
            <person name="Adiconis X."/>
            <person name="Fan L."/>
            <person name="Goldberg J.M."/>
            <person name="Levin J.Z."/>
            <person name="Young S."/>
            <person name="Zeng Q."/>
            <person name="Anikster Y."/>
            <person name="Bruce M."/>
            <person name="Wang M."/>
            <person name="Yin C."/>
            <person name="McCallum B."/>
            <person name="Szabo L.J."/>
            <person name="Hulbert S."/>
            <person name="Chen X."/>
            <person name="Fellers J.P."/>
        </authorList>
    </citation>
    <scope>NUCLEOTIDE SEQUENCE</scope>
    <source>
        <strain evidence="2">isolate 1-1 / race 1 (BBBD)</strain>
        <strain evidence="3">Isolate 1-1 / race 1 (BBBD)</strain>
    </source>
</reference>
<dbReference type="EnsemblFungi" id="PTTG_06864-t43_1">
    <property type="protein sequence ID" value="PTTG_06864-t43_1-p1"/>
    <property type="gene ID" value="PTTG_06864"/>
</dbReference>
<protein>
    <submittedName>
        <fullName evidence="1 2">Uncharacterized protein</fullName>
    </submittedName>
</protein>
<accession>A0A180G659</accession>